<dbReference type="Pfam" id="PF00593">
    <property type="entry name" value="TonB_dep_Rec_b-barrel"/>
    <property type="match status" value="1"/>
</dbReference>
<sequence>MQLLSPAPQMYVLPKLLALQQSFTSAYSDNKGLRTPESKYLRTQRNVTMNKKTLVAAVVFGIGSNSALLSAQGLEEVVVTATKKGRAENLQTVPIAASVMTGDQIEAMFAENIADIGRQLPNVRLQSVGTFPGVTNFSIRGMGVASSIAGDEPTVGVILDGIYLGTNYGSDLDTFDIESIEVLRGPQGTLFGRNVTAGAVVVRSQRPKGEFGGKIKVGVGNNGRENFSGTIQGALSDTVSAKVFANYRDRDGDWKNITLNEDQGAQKTKFIRPSLLWTPSDNLDVTLIAERGDISGHGSTPNTSVILGQTTDIADDEVAGTDPGGVSIEWEQIVLEANWMLGEGVLTSITGYRNVDFGTPFADADGTPLEVFRNGISVDQDQISQELRYASTAFDERLEYTLGIYYFQQTIEQRENRSVLGGLNVSNTDGRVDNESYAAFVNGTWFINDAISLTVGLRYTYEEKDVLIATGDGCNFDFTLCDFGTDDATDWNNLSPKLGINWELNDKTFLYASYARGFRSGGYNLRVASASLDPGPYDEETVDSFELGLKTDLLDGKARANVALFYAEYDDLQRVVLDPATLLQNTRNAAAATVQGAEAEFTYRPWEALLVTTTVGYTDASYDEYNGLDVTGDGEPDPGLARNLKLVRAPEWTYALSASYDLDLRGNGYLNFRTAYSYTDEIPVNDINSFFHDDYGLFDASVSWYSENEALKVAFWGKNLTDERRIETGAFVSIFSYEFLTEPKTFGVEISYQFD</sequence>
<evidence type="ECO:0000256" key="4">
    <source>
        <dbReference type="ARBA" id="ARBA00022496"/>
    </source>
</evidence>
<evidence type="ECO:0000256" key="12">
    <source>
        <dbReference type="RuleBase" id="RU003357"/>
    </source>
</evidence>
<dbReference type="PANTHER" id="PTHR32552:SF81">
    <property type="entry name" value="TONB-DEPENDENT OUTER MEMBRANE RECEPTOR"/>
    <property type="match status" value="1"/>
</dbReference>
<evidence type="ECO:0000256" key="3">
    <source>
        <dbReference type="ARBA" id="ARBA00022452"/>
    </source>
</evidence>
<gene>
    <name evidence="15" type="ORF">CWI75_10385</name>
</gene>
<evidence type="ECO:0000313" key="16">
    <source>
        <dbReference type="Proteomes" id="UP000234845"/>
    </source>
</evidence>
<keyword evidence="6" id="KW-0408">Iron</keyword>
<dbReference type="InterPro" id="IPR012910">
    <property type="entry name" value="Plug_dom"/>
</dbReference>
<comment type="similarity">
    <text evidence="11 12">Belongs to the TonB-dependent receptor family.</text>
</comment>
<dbReference type="RefSeq" id="WP_101521438.1">
    <property type="nucleotide sequence ID" value="NZ_PKLZ01000008.1"/>
</dbReference>
<keyword evidence="7" id="KW-0406">Ion transport</keyword>
<dbReference type="OrthoDB" id="7051185at2"/>
<evidence type="ECO:0000256" key="11">
    <source>
        <dbReference type="PROSITE-ProRule" id="PRU01360"/>
    </source>
</evidence>
<dbReference type="SUPFAM" id="SSF56935">
    <property type="entry name" value="Porins"/>
    <property type="match status" value="1"/>
</dbReference>
<evidence type="ECO:0000256" key="10">
    <source>
        <dbReference type="ARBA" id="ARBA00023237"/>
    </source>
</evidence>
<protein>
    <submittedName>
        <fullName evidence="15">TonB-dependent receptor</fullName>
    </submittedName>
</protein>
<dbReference type="EMBL" id="PKLZ01000008">
    <property type="protein sequence ID" value="PLW82186.1"/>
    <property type="molecule type" value="Genomic_DNA"/>
</dbReference>
<reference evidence="16" key="1">
    <citation type="submission" date="2017-11" db="EMBL/GenBank/DDBJ databases">
        <title>The draft genome sequence of Chromatocurvus sp. F02.</title>
        <authorList>
            <person name="Du Z.-J."/>
            <person name="Chang Y.-Q."/>
        </authorList>
    </citation>
    <scope>NUCLEOTIDE SEQUENCE [LARGE SCALE GENOMIC DNA]</scope>
    <source>
        <strain evidence="16">F02</strain>
    </source>
</reference>
<evidence type="ECO:0000256" key="9">
    <source>
        <dbReference type="ARBA" id="ARBA00023136"/>
    </source>
</evidence>
<keyword evidence="9 11" id="KW-0472">Membrane</keyword>
<dbReference type="GO" id="GO:0006826">
    <property type="term" value="P:iron ion transport"/>
    <property type="evidence" value="ECO:0007669"/>
    <property type="project" value="UniProtKB-KW"/>
</dbReference>
<organism evidence="15 16">
    <name type="scientific">Kineobactrum sediminis</name>
    <dbReference type="NCBI Taxonomy" id="1905677"/>
    <lineage>
        <taxon>Bacteria</taxon>
        <taxon>Pseudomonadati</taxon>
        <taxon>Pseudomonadota</taxon>
        <taxon>Gammaproteobacteria</taxon>
        <taxon>Cellvibrionales</taxon>
        <taxon>Halieaceae</taxon>
        <taxon>Kineobactrum</taxon>
    </lineage>
</organism>
<dbReference type="PANTHER" id="PTHR32552">
    <property type="entry name" value="FERRICHROME IRON RECEPTOR-RELATED"/>
    <property type="match status" value="1"/>
</dbReference>
<evidence type="ECO:0000256" key="6">
    <source>
        <dbReference type="ARBA" id="ARBA00023004"/>
    </source>
</evidence>
<name>A0A2N5Y1C1_9GAMM</name>
<dbReference type="Pfam" id="PF07715">
    <property type="entry name" value="Plug"/>
    <property type="match status" value="1"/>
</dbReference>
<feature type="domain" description="TonB-dependent receptor-like beta-barrel" evidence="13">
    <location>
        <begin position="325"/>
        <end position="720"/>
    </location>
</feature>
<dbReference type="PROSITE" id="PS52016">
    <property type="entry name" value="TONB_DEPENDENT_REC_3"/>
    <property type="match status" value="1"/>
</dbReference>
<keyword evidence="16" id="KW-1185">Reference proteome</keyword>
<dbReference type="CDD" id="cd01347">
    <property type="entry name" value="ligand_gated_channel"/>
    <property type="match status" value="1"/>
</dbReference>
<keyword evidence="4" id="KW-0410">Iron transport</keyword>
<evidence type="ECO:0000313" key="15">
    <source>
        <dbReference type="EMBL" id="PLW82186.1"/>
    </source>
</evidence>
<evidence type="ECO:0000256" key="5">
    <source>
        <dbReference type="ARBA" id="ARBA00022692"/>
    </source>
</evidence>
<dbReference type="InterPro" id="IPR039426">
    <property type="entry name" value="TonB-dep_rcpt-like"/>
</dbReference>
<comment type="caution">
    <text evidence="15">The sequence shown here is derived from an EMBL/GenBank/DDBJ whole genome shotgun (WGS) entry which is preliminary data.</text>
</comment>
<evidence type="ECO:0000259" key="14">
    <source>
        <dbReference type="Pfam" id="PF07715"/>
    </source>
</evidence>
<keyword evidence="10 11" id="KW-0998">Cell outer membrane</keyword>
<evidence type="ECO:0000256" key="8">
    <source>
        <dbReference type="ARBA" id="ARBA00023077"/>
    </source>
</evidence>
<dbReference type="AlphaFoldDB" id="A0A2N5Y1C1"/>
<comment type="subcellular location">
    <subcellularLocation>
        <location evidence="1 11">Cell outer membrane</location>
        <topology evidence="1 11">Multi-pass membrane protein</topology>
    </subcellularLocation>
</comment>
<feature type="domain" description="TonB-dependent receptor plug" evidence="14">
    <location>
        <begin position="90"/>
        <end position="199"/>
    </location>
</feature>
<dbReference type="Gene3D" id="2.40.170.20">
    <property type="entry name" value="TonB-dependent receptor, beta-barrel domain"/>
    <property type="match status" value="1"/>
</dbReference>
<keyword evidence="8 12" id="KW-0798">TonB box</keyword>
<evidence type="ECO:0000256" key="1">
    <source>
        <dbReference type="ARBA" id="ARBA00004571"/>
    </source>
</evidence>
<evidence type="ECO:0000259" key="13">
    <source>
        <dbReference type="Pfam" id="PF00593"/>
    </source>
</evidence>
<dbReference type="InterPro" id="IPR036942">
    <property type="entry name" value="Beta-barrel_TonB_sf"/>
</dbReference>
<keyword evidence="5 11" id="KW-0812">Transmembrane</keyword>
<dbReference type="InterPro" id="IPR000531">
    <property type="entry name" value="Beta-barrel_TonB"/>
</dbReference>
<keyword evidence="15" id="KW-0675">Receptor</keyword>
<dbReference type="GO" id="GO:0009279">
    <property type="term" value="C:cell outer membrane"/>
    <property type="evidence" value="ECO:0007669"/>
    <property type="project" value="UniProtKB-SubCell"/>
</dbReference>
<evidence type="ECO:0000256" key="2">
    <source>
        <dbReference type="ARBA" id="ARBA00022448"/>
    </source>
</evidence>
<keyword evidence="3 11" id="KW-1134">Transmembrane beta strand</keyword>
<proteinExistence type="inferred from homology"/>
<evidence type="ECO:0000256" key="7">
    <source>
        <dbReference type="ARBA" id="ARBA00023065"/>
    </source>
</evidence>
<keyword evidence="2 11" id="KW-0813">Transport</keyword>
<dbReference type="Proteomes" id="UP000234845">
    <property type="component" value="Unassembled WGS sequence"/>
</dbReference>
<accession>A0A2N5Y1C1</accession>